<organism evidence="4 5">
    <name type="scientific">Mycolicibacterium arabiense</name>
    <dbReference type="NCBI Taxonomy" id="1286181"/>
    <lineage>
        <taxon>Bacteria</taxon>
        <taxon>Bacillati</taxon>
        <taxon>Actinomycetota</taxon>
        <taxon>Actinomycetes</taxon>
        <taxon>Mycobacteriales</taxon>
        <taxon>Mycobacteriaceae</taxon>
        <taxon>Mycolicibacterium</taxon>
    </lineage>
</organism>
<dbReference type="RefSeq" id="WP_163920143.1">
    <property type="nucleotide sequence ID" value="NZ_AP022593.1"/>
</dbReference>
<proteinExistence type="predicted"/>
<protein>
    <submittedName>
        <fullName evidence="4">TetR family transcriptional regulator</fullName>
    </submittedName>
</protein>
<dbReference type="Proteomes" id="UP000467428">
    <property type="component" value="Chromosome"/>
</dbReference>
<feature type="domain" description="HTH tetR-type" evidence="3">
    <location>
        <begin position="18"/>
        <end position="78"/>
    </location>
</feature>
<evidence type="ECO:0000256" key="1">
    <source>
        <dbReference type="ARBA" id="ARBA00023125"/>
    </source>
</evidence>
<dbReference type="SUPFAM" id="SSF46689">
    <property type="entry name" value="Homeodomain-like"/>
    <property type="match status" value="1"/>
</dbReference>
<feature type="DNA-binding region" description="H-T-H motif" evidence="2">
    <location>
        <begin position="41"/>
        <end position="60"/>
    </location>
</feature>
<evidence type="ECO:0000259" key="3">
    <source>
        <dbReference type="PROSITE" id="PS50977"/>
    </source>
</evidence>
<reference evidence="4 5" key="1">
    <citation type="journal article" date="2019" name="Emerg. Microbes Infect.">
        <title>Comprehensive subspecies identification of 175 nontuberculous mycobacteria species based on 7547 genomic profiles.</title>
        <authorList>
            <person name="Matsumoto Y."/>
            <person name="Kinjo T."/>
            <person name="Motooka D."/>
            <person name="Nabeya D."/>
            <person name="Jung N."/>
            <person name="Uechi K."/>
            <person name="Horii T."/>
            <person name="Iida T."/>
            <person name="Fujita J."/>
            <person name="Nakamura S."/>
        </authorList>
    </citation>
    <scope>NUCLEOTIDE SEQUENCE [LARGE SCALE GENOMIC DNA]</scope>
    <source>
        <strain evidence="4 5">JCM 18538</strain>
    </source>
</reference>
<dbReference type="KEGG" id="marz:MARA_40570"/>
<dbReference type="InterPro" id="IPR001647">
    <property type="entry name" value="HTH_TetR"/>
</dbReference>
<dbReference type="Pfam" id="PF00440">
    <property type="entry name" value="TetR_N"/>
    <property type="match status" value="1"/>
</dbReference>
<geneLocation type="plasmid" evidence="5">
    <name>pjcm18538 dna</name>
</geneLocation>
<name>A0A7I7S2V1_9MYCO</name>
<dbReference type="EMBL" id="AP022593">
    <property type="protein sequence ID" value="BBY50589.1"/>
    <property type="molecule type" value="Genomic_DNA"/>
</dbReference>
<dbReference type="PRINTS" id="PR00455">
    <property type="entry name" value="HTHTETR"/>
</dbReference>
<dbReference type="InterPro" id="IPR050109">
    <property type="entry name" value="HTH-type_TetR-like_transc_reg"/>
</dbReference>
<dbReference type="AlphaFoldDB" id="A0A7I7S2V1"/>
<accession>A0A7I7S2V1</accession>
<sequence length="204" mass="22133">MTKSWPSRRTAPAVRKGDLRERQILDAAEALLETRGYAEMTVGEIAEAAGMTRGALYFYFASKQDVLIALVARTVQALQEKSGAALTATGPVDDVIATALERTARLWREHGLVMRAAVDLSSTVPEIDQLWTGTADVFADAIAAVLHRAGVPTGSGPGDAAALGHALCWMIERTFYQASRNSIDDLDDAKETCRAVWLRMAEQR</sequence>
<evidence type="ECO:0000256" key="2">
    <source>
        <dbReference type="PROSITE-ProRule" id="PRU00335"/>
    </source>
</evidence>
<dbReference type="Gene3D" id="1.10.357.10">
    <property type="entry name" value="Tetracycline Repressor, domain 2"/>
    <property type="match status" value="1"/>
</dbReference>
<dbReference type="PROSITE" id="PS50977">
    <property type="entry name" value="HTH_TETR_2"/>
    <property type="match status" value="1"/>
</dbReference>
<dbReference type="GO" id="GO:0003700">
    <property type="term" value="F:DNA-binding transcription factor activity"/>
    <property type="evidence" value="ECO:0007669"/>
    <property type="project" value="TreeGrafter"/>
</dbReference>
<gene>
    <name evidence="4" type="ORF">MARA_40570</name>
</gene>
<dbReference type="GO" id="GO:0000976">
    <property type="term" value="F:transcription cis-regulatory region binding"/>
    <property type="evidence" value="ECO:0007669"/>
    <property type="project" value="TreeGrafter"/>
</dbReference>
<dbReference type="InterPro" id="IPR009057">
    <property type="entry name" value="Homeodomain-like_sf"/>
</dbReference>
<keyword evidence="5" id="KW-1185">Reference proteome</keyword>
<dbReference type="SUPFAM" id="SSF48498">
    <property type="entry name" value="Tetracyclin repressor-like, C-terminal domain"/>
    <property type="match status" value="1"/>
</dbReference>
<keyword evidence="1 2" id="KW-0238">DNA-binding</keyword>
<evidence type="ECO:0000313" key="5">
    <source>
        <dbReference type="Proteomes" id="UP000467428"/>
    </source>
</evidence>
<dbReference type="Pfam" id="PF21313">
    <property type="entry name" value="EthR_C"/>
    <property type="match status" value="1"/>
</dbReference>
<evidence type="ECO:0000313" key="4">
    <source>
        <dbReference type="EMBL" id="BBY50589.1"/>
    </source>
</evidence>
<dbReference type="Gene3D" id="1.10.10.60">
    <property type="entry name" value="Homeodomain-like"/>
    <property type="match status" value="1"/>
</dbReference>
<dbReference type="InterPro" id="IPR036271">
    <property type="entry name" value="Tet_transcr_reg_TetR-rel_C_sf"/>
</dbReference>
<dbReference type="PANTHER" id="PTHR30055:SF184">
    <property type="entry name" value="HTH-TYPE TRANSCRIPTIONAL REGULATOR ETHR"/>
    <property type="match status" value="1"/>
</dbReference>
<dbReference type="InterPro" id="IPR049397">
    <property type="entry name" value="EthR_C"/>
</dbReference>
<dbReference type="PANTHER" id="PTHR30055">
    <property type="entry name" value="HTH-TYPE TRANSCRIPTIONAL REGULATOR RUTR"/>
    <property type="match status" value="1"/>
</dbReference>